<dbReference type="PRINTS" id="PR00318">
    <property type="entry name" value="GPROTEINA"/>
</dbReference>
<comment type="caution">
    <text evidence="7">The sequence shown here is derived from an EMBL/GenBank/DDBJ whole genome shotgun (WGS) entry which is preliminary data.</text>
</comment>
<reference evidence="8" key="1">
    <citation type="journal article" date="2023" name="Commun. Biol.">
        <title>Genome analysis of Parmales, the sister group of diatoms, reveals the evolutionary specialization of diatoms from phago-mixotrophs to photoautotrophs.</title>
        <authorList>
            <person name="Ban H."/>
            <person name="Sato S."/>
            <person name="Yoshikawa S."/>
            <person name="Yamada K."/>
            <person name="Nakamura Y."/>
            <person name="Ichinomiya M."/>
            <person name="Sato N."/>
            <person name="Blanc-Mathieu R."/>
            <person name="Endo H."/>
            <person name="Kuwata A."/>
            <person name="Ogata H."/>
        </authorList>
    </citation>
    <scope>NUCLEOTIDE SEQUENCE [LARGE SCALE GENOMIC DNA]</scope>
</reference>
<feature type="binding site" evidence="5">
    <location>
        <begin position="159"/>
        <end position="165"/>
    </location>
    <ligand>
        <name>GTP</name>
        <dbReference type="ChEBI" id="CHEBI:37565"/>
    </ligand>
</feature>
<dbReference type="Proteomes" id="UP001165065">
    <property type="component" value="Unassembled WGS sequence"/>
</dbReference>
<dbReference type="GO" id="GO:0001664">
    <property type="term" value="F:G protein-coupled receptor binding"/>
    <property type="evidence" value="ECO:0007669"/>
    <property type="project" value="TreeGrafter"/>
</dbReference>
<evidence type="ECO:0000256" key="6">
    <source>
        <dbReference type="PIRSR" id="PIRSR601019-2"/>
    </source>
</evidence>
<accession>A0A9W7LAM3</accession>
<dbReference type="AlphaFoldDB" id="A0A9W7LAM3"/>
<keyword evidence="3 5" id="KW-0342">GTP-binding</keyword>
<feature type="binding site" evidence="6">
    <location>
        <position position="28"/>
    </location>
    <ligand>
        <name>Mg(2+)</name>
        <dbReference type="ChEBI" id="CHEBI:18420"/>
    </ligand>
</feature>
<keyword evidence="2 5" id="KW-0547">Nucleotide-binding</keyword>
<dbReference type="EMBL" id="BRYA01000166">
    <property type="protein sequence ID" value="GMI42153.1"/>
    <property type="molecule type" value="Genomic_DNA"/>
</dbReference>
<dbReference type="FunFam" id="3.40.50.300:FF:000692">
    <property type="entry name" value="Guanine nucleotide-binding protein subunit alpha"/>
    <property type="match status" value="1"/>
</dbReference>
<dbReference type="PANTHER" id="PTHR10218">
    <property type="entry name" value="GTP-BINDING PROTEIN ALPHA SUBUNIT"/>
    <property type="match status" value="1"/>
</dbReference>
<dbReference type="InterPro" id="IPR011025">
    <property type="entry name" value="GproteinA_insert"/>
</dbReference>
<dbReference type="SUPFAM" id="SSF47895">
    <property type="entry name" value="Transducin (alpha subunit), insertion domain"/>
    <property type="match status" value="1"/>
</dbReference>
<dbReference type="InterPro" id="IPR001019">
    <property type="entry name" value="Gprotein_alpha_su"/>
</dbReference>
<feature type="binding site" evidence="6">
    <location>
        <position position="165"/>
    </location>
    <ligand>
        <name>Mg(2+)</name>
        <dbReference type="ChEBI" id="CHEBI:18420"/>
    </ligand>
</feature>
<evidence type="ECO:0000313" key="8">
    <source>
        <dbReference type="Proteomes" id="UP001165065"/>
    </source>
</evidence>
<dbReference type="PANTHER" id="PTHR10218:SF302">
    <property type="entry name" value="GUANINE NUCLEOTIDE-BINDING PROTEIN ALPHA-5 SUBUNIT"/>
    <property type="match status" value="1"/>
</dbReference>
<dbReference type="SMART" id="SM00275">
    <property type="entry name" value="G_alpha"/>
    <property type="match status" value="1"/>
</dbReference>
<dbReference type="GO" id="GO:0031683">
    <property type="term" value="F:G-protein beta/gamma-subunit complex binding"/>
    <property type="evidence" value="ECO:0007669"/>
    <property type="project" value="InterPro"/>
</dbReference>
<evidence type="ECO:0000256" key="4">
    <source>
        <dbReference type="ARBA" id="ARBA00023224"/>
    </source>
</evidence>
<dbReference type="Gene3D" id="1.10.400.10">
    <property type="entry name" value="GI Alpha 1, domain 2-like"/>
    <property type="match status" value="1"/>
</dbReference>
<dbReference type="InterPro" id="IPR027417">
    <property type="entry name" value="P-loop_NTPase"/>
</dbReference>
<keyword evidence="8" id="KW-1185">Reference proteome</keyword>
<evidence type="ECO:0000256" key="1">
    <source>
        <dbReference type="ARBA" id="ARBA00022723"/>
    </source>
</evidence>
<dbReference type="Gene3D" id="3.40.50.300">
    <property type="entry name" value="P-loop containing nucleotide triphosphate hydrolases"/>
    <property type="match status" value="1"/>
</dbReference>
<feature type="binding site" evidence="5">
    <location>
        <begin position="272"/>
        <end position="275"/>
    </location>
    <ligand>
        <name>GTP</name>
        <dbReference type="ChEBI" id="CHEBI:37565"/>
    </ligand>
</feature>
<proteinExistence type="predicted"/>
<dbReference type="GO" id="GO:0005525">
    <property type="term" value="F:GTP binding"/>
    <property type="evidence" value="ECO:0007669"/>
    <property type="project" value="UniProtKB-KW"/>
</dbReference>
<sequence length="362" mass="39759">MGACGSTATGEIHRAKLLLLGAGGAGKSTIFKQVRLLALEGFDDQIRSESLVPVIQNIVEACQKLVKISLKNGLPLSSATMSSSEVIRSARVSSGNEDLSSLKVAVKQIWKDPEIQKAFTLSLAESSSKDAVNANDDYFLNKSDEILTAGYVPTDEDILKLRRSTSGAHSLDFTFDPKKFGRGLDKGYSGKKNKTSHWTLTDVGGQIHERATWYEEFADLDGVVFVLSLPDYDQQSQDNRSANKLVEDGINLMLQVMRADNLTDVPVCVLLNKFDIFVKKIAASTKGISEIFPEYKGDPQNAEECAQYIEKFIHAEISKDSKVMKSFYVTQATDTEMIANIIGKIIDNISLQNMKNSGIDVN</sequence>
<dbReference type="GO" id="GO:0005737">
    <property type="term" value="C:cytoplasm"/>
    <property type="evidence" value="ECO:0007669"/>
    <property type="project" value="TreeGrafter"/>
</dbReference>
<evidence type="ECO:0000313" key="7">
    <source>
        <dbReference type="EMBL" id="GMI42153.1"/>
    </source>
</evidence>
<evidence type="ECO:0000256" key="2">
    <source>
        <dbReference type="ARBA" id="ARBA00022741"/>
    </source>
</evidence>
<dbReference type="SUPFAM" id="SSF52540">
    <property type="entry name" value="P-loop containing nucleoside triphosphate hydrolases"/>
    <property type="match status" value="1"/>
</dbReference>
<gene>
    <name evidence="7" type="ORF">TrCOL_g12910</name>
</gene>
<keyword evidence="4" id="KW-0807">Transducer</keyword>
<name>A0A9W7LAM3_9STRA</name>
<keyword evidence="6" id="KW-0460">Magnesium</keyword>
<dbReference type="GO" id="GO:0046872">
    <property type="term" value="F:metal ion binding"/>
    <property type="evidence" value="ECO:0007669"/>
    <property type="project" value="UniProtKB-KW"/>
</dbReference>
<feature type="binding site" evidence="5">
    <location>
        <position position="332"/>
    </location>
    <ligand>
        <name>GTP</name>
        <dbReference type="ChEBI" id="CHEBI:37565"/>
    </ligand>
</feature>
<organism evidence="7 8">
    <name type="scientific">Triparma columacea</name>
    <dbReference type="NCBI Taxonomy" id="722753"/>
    <lineage>
        <taxon>Eukaryota</taxon>
        <taxon>Sar</taxon>
        <taxon>Stramenopiles</taxon>
        <taxon>Ochrophyta</taxon>
        <taxon>Bolidophyceae</taxon>
        <taxon>Parmales</taxon>
        <taxon>Triparmaceae</taxon>
        <taxon>Triparma</taxon>
    </lineage>
</organism>
<protein>
    <submittedName>
        <fullName evidence="7">Uncharacterized protein</fullName>
    </submittedName>
</protein>
<dbReference type="GO" id="GO:0003924">
    <property type="term" value="F:GTPase activity"/>
    <property type="evidence" value="ECO:0007669"/>
    <property type="project" value="InterPro"/>
</dbReference>
<evidence type="ECO:0000256" key="5">
    <source>
        <dbReference type="PIRSR" id="PIRSR601019-1"/>
    </source>
</evidence>
<dbReference type="GO" id="GO:0007188">
    <property type="term" value="P:adenylate cyclase-modulating G protein-coupled receptor signaling pathway"/>
    <property type="evidence" value="ECO:0007669"/>
    <property type="project" value="TreeGrafter"/>
</dbReference>
<evidence type="ECO:0000256" key="3">
    <source>
        <dbReference type="ARBA" id="ARBA00023134"/>
    </source>
</evidence>
<dbReference type="GO" id="GO:0005834">
    <property type="term" value="C:heterotrimeric G-protein complex"/>
    <property type="evidence" value="ECO:0007669"/>
    <property type="project" value="TreeGrafter"/>
</dbReference>
<dbReference type="Pfam" id="PF00503">
    <property type="entry name" value="G-alpha"/>
    <property type="match status" value="1"/>
</dbReference>
<dbReference type="PROSITE" id="PS51882">
    <property type="entry name" value="G_ALPHA"/>
    <property type="match status" value="1"/>
</dbReference>
<keyword evidence="1 6" id="KW-0479">Metal-binding</keyword>
<dbReference type="OrthoDB" id="5817230at2759"/>
<feature type="binding site" evidence="5">
    <location>
        <begin position="202"/>
        <end position="206"/>
    </location>
    <ligand>
        <name>GTP</name>
        <dbReference type="ChEBI" id="CHEBI:37565"/>
    </ligand>
</feature>